<gene>
    <name evidence="1" type="ORF">HPB49_020805</name>
</gene>
<name>A0ACB8E3U5_DERSI</name>
<sequence>MSSTEKRLLHPGVETTQILTAHILAIKALRVLDSTGYILQLVCEPVCKYLSTYEDSVRSIVSNLTYDSCAELEVRLVKFTPIAVEDSFMGDDDDEDWQNWRPAPLGNEQAVQKVLLANFLLSGTCADTEHEGRYLECLKQRFGEAQLNACEVRLRDLADSRRLNAHLASGDIPHCTKGEVDVSAIVATAQFWQTFKENRPLEPWKCGYLTNSTGGTREAADVTESARVAVGYTVKLESKNNAVEVNRTTVITQLACNAIVMRGRNIFAEVGE</sequence>
<dbReference type="EMBL" id="CM023470">
    <property type="protein sequence ID" value="KAH7980999.1"/>
    <property type="molecule type" value="Genomic_DNA"/>
</dbReference>
<reference evidence="1" key="1">
    <citation type="submission" date="2020-05" db="EMBL/GenBank/DDBJ databases">
        <title>Large-scale comparative analyses of tick genomes elucidate their genetic diversity and vector capacities.</title>
        <authorList>
            <person name="Jia N."/>
            <person name="Wang J."/>
            <person name="Shi W."/>
            <person name="Du L."/>
            <person name="Sun Y."/>
            <person name="Zhan W."/>
            <person name="Jiang J."/>
            <person name="Wang Q."/>
            <person name="Zhang B."/>
            <person name="Ji P."/>
            <person name="Sakyi L.B."/>
            <person name="Cui X."/>
            <person name="Yuan T."/>
            <person name="Jiang B."/>
            <person name="Yang W."/>
            <person name="Lam T.T.-Y."/>
            <person name="Chang Q."/>
            <person name="Ding S."/>
            <person name="Wang X."/>
            <person name="Zhu J."/>
            <person name="Ruan X."/>
            <person name="Zhao L."/>
            <person name="Wei J."/>
            <person name="Que T."/>
            <person name="Du C."/>
            <person name="Cheng J."/>
            <person name="Dai P."/>
            <person name="Han X."/>
            <person name="Huang E."/>
            <person name="Gao Y."/>
            <person name="Liu J."/>
            <person name="Shao H."/>
            <person name="Ye R."/>
            <person name="Li L."/>
            <person name="Wei W."/>
            <person name="Wang X."/>
            <person name="Wang C."/>
            <person name="Yang T."/>
            <person name="Huo Q."/>
            <person name="Li W."/>
            <person name="Guo W."/>
            <person name="Chen H."/>
            <person name="Zhou L."/>
            <person name="Ni X."/>
            <person name="Tian J."/>
            <person name="Zhou Y."/>
            <person name="Sheng Y."/>
            <person name="Liu T."/>
            <person name="Pan Y."/>
            <person name="Xia L."/>
            <person name="Li J."/>
            <person name="Zhao F."/>
            <person name="Cao W."/>
        </authorList>
    </citation>
    <scope>NUCLEOTIDE SEQUENCE</scope>
    <source>
        <strain evidence="1">Dsil-2018</strain>
    </source>
</reference>
<evidence type="ECO:0000313" key="1">
    <source>
        <dbReference type="EMBL" id="KAH7980999.1"/>
    </source>
</evidence>
<comment type="caution">
    <text evidence="1">The sequence shown here is derived from an EMBL/GenBank/DDBJ whole genome shotgun (WGS) entry which is preliminary data.</text>
</comment>
<accession>A0ACB8E3U5</accession>
<organism evidence="1 2">
    <name type="scientific">Dermacentor silvarum</name>
    <name type="common">Tick</name>
    <dbReference type="NCBI Taxonomy" id="543639"/>
    <lineage>
        <taxon>Eukaryota</taxon>
        <taxon>Metazoa</taxon>
        <taxon>Ecdysozoa</taxon>
        <taxon>Arthropoda</taxon>
        <taxon>Chelicerata</taxon>
        <taxon>Arachnida</taxon>
        <taxon>Acari</taxon>
        <taxon>Parasitiformes</taxon>
        <taxon>Ixodida</taxon>
        <taxon>Ixodoidea</taxon>
        <taxon>Ixodidae</taxon>
        <taxon>Rhipicephalinae</taxon>
        <taxon>Dermacentor</taxon>
    </lineage>
</organism>
<proteinExistence type="predicted"/>
<keyword evidence="2" id="KW-1185">Reference proteome</keyword>
<protein>
    <submittedName>
        <fullName evidence="1">Uncharacterized protein</fullName>
    </submittedName>
</protein>
<dbReference type="Proteomes" id="UP000821865">
    <property type="component" value="Chromosome 1"/>
</dbReference>
<evidence type="ECO:0000313" key="2">
    <source>
        <dbReference type="Proteomes" id="UP000821865"/>
    </source>
</evidence>